<sequence>MSKIKASVLFSAGFHESGQSVKTAPKETGFRLTNAFIFQRDEIMTIRNSAATLSVAALLMAAAPASAADISIALPDDTEATEISTLYDCGDFELSARYINADEVSIAVLDWPENFIVTANVISGSGARYAGGPYIWWVKGDVASLENQMSDDDPLTCKTTED</sequence>
<gene>
    <name evidence="6" type="ORF">EDC90_10079</name>
</gene>
<feature type="domain" description="C-type lysozyme inhibitor" evidence="5">
    <location>
        <begin position="87"/>
        <end position="152"/>
    </location>
</feature>
<accession>A0A4R3NTX4</accession>
<dbReference type="Pfam" id="PF09864">
    <property type="entry name" value="MliC"/>
    <property type="match status" value="1"/>
</dbReference>
<keyword evidence="7" id="KW-1185">Reference proteome</keyword>
<dbReference type="SUPFAM" id="SSF141488">
    <property type="entry name" value="YdhA-like"/>
    <property type="match status" value="1"/>
</dbReference>
<dbReference type="Gene3D" id="2.40.128.200">
    <property type="match status" value="1"/>
</dbReference>
<comment type="caution">
    <text evidence="6">The sequence shown here is derived from an EMBL/GenBank/DDBJ whole genome shotgun (WGS) entry which is preliminary data.</text>
</comment>
<dbReference type="EMBL" id="SMAR01000007">
    <property type="protein sequence ID" value="TCT41035.1"/>
    <property type="molecule type" value="Genomic_DNA"/>
</dbReference>
<name>A0A4R3NTX4_9HYPH</name>
<dbReference type="InterPro" id="IPR036328">
    <property type="entry name" value="MliC_sf"/>
</dbReference>
<keyword evidence="1" id="KW-0732">Signal</keyword>
<organism evidence="6 7">
    <name type="scientific">Martelella mediterranea</name>
    <dbReference type="NCBI Taxonomy" id="293089"/>
    <lineage>
        <taxon>Bacteria</taxon>
        <taxon>Pseudomonadati</taxon>
        <taxon>Pseudomonadota</taxon>
        <taxon>Alphaproteobacteria</taxon>
        <taxon>Hyphomicrobiales</taxon>
        <taxon>Aurantimonadaceae</taxon>
        <taxon>Martelella</taxon>
    </lineage>
</organism>
<evidence type="ECO:0000256" key="2">
    <source>
        <dbReference type="ARBA" id="ARBA00023136"/>
    </source>
</evidence>
<keyword evidence="2" id="KW-0472">Membrane</keyword>
<reference evidence="6 7" key="1">
    <citation type="submission" date="2019-03" db="EMBL/GenBank/DDBJ databases">
        <title>Freshwater and sediment microbial communities from various areas in North America, analyzing microbe dynamics in response to fracking.</title>
        <authorList>
            <person name="Lamendella R."/>
        </authorList>
    </citation>
    <scope>NUCLEOTIDE SEQUENCE [LARGE SCALE GENOMIC DNA]</scope>
    <source>
        <strain evidence="6 7">175.2</strain>
    </source>
</reference>
<evidence type="ECO:0000256" key="1">
    <source>
        <dbReference type="ARBA" id="ARBA00022729"/>
    </source>
</evidence>
<evidence type="ECO:0000313" key="7">
    <source>
        <dbReference type="Proteomes" id="UP000295097"/>
    </source>
</evidence>
<dbReference type="InterPro" id="IPR018660">
    <property type="entry name" value="MliC"/>
</dbReference>
<evidence type="ECO:0000313" key="6">
    <source>
        <dbReference type="EMBL" id="TCT41035.1"/>
    </source>
</evidence>
<dbReference type="AlphaFoldDB" id="A0A4R3NTX4"/>
<keyword evidence="4" id="KW-0449">Lipoprotein</keyword>
<protein>
    <submittedName>
        <fullName evidence="6">Membrane-bound inhibitor of C-type lysozyme</fullName>
    </submittedName>
</protein>
<proteinExistence type="predicted"/>
<dbReference type="Proteomes" id="UP000295097">
    <property type="component" value="Unassembled WGS sequence"/>
</dbReference>
<evidence type="ECO:0000259" key="5">
    <source>
        <dbReference type="Pfam" id="PF09864"/>
    </source>
</evidence>
<evidence type="ECO:0000256" key="4">
    <source>
        <dbReference type="ARBA" id="ARBA00023288"/>
    </source>
</evidence>
<evidence type="ECO:0000256" key="3">
    <source>
        <dbReference type="ARBA" id="ARBA00023139"/>
    </source>
</evidence>
<keyword evidence="3" id="KW-0564">Palmitate</keyword>